<accession>A0A8G1ZG37</accession>
<proteinExistence type="predicted"/>
<sequence length="64" mass="7262">MRTRLSICARKRRFGSQEAALAAALEGSVPLRTYRCDRCDQYHLTSRTKGKRLLRLPGNADQPT</sequence>
<protein>
    <submittedName>
        <fullName evidence="1">Uncharacterized protein</fullName>
    </submittedName>
</protein>
<comment type="caution">
    <text evidence="1">The sequence shown here is derived from an EMBL/GenBank/DDBJ whole genome shotgun (WGS) entry which is preliminary data.</text>
</comment>
<dbReference type="EMBL" id="SEOO01000014">
    <property type="protein sequence ID" value="RYM11034.1"/>
    <property type="molecule type" value="Genomic_DNA"/>
</dbReference>
<dbReference type="AlphaFoldDB" id="A0A8G1ZG37"/>
<gene>
    <name evidence="1" type="ORF">EWH12_10030</name>
</gene>
<evidence type="ECO:0000313" key="2">
    <source>
        <dbReference type="Proteomes" id="UP000291572"/>
    </source>
</evidence>
<dbReference type="OrthoDB" id="7510025at2"/>
<dbReference type="Proteomes" id="UP000291572">
    <property type="component" value="Unassembled WGS sequence"/>
</dbReference>
<reference evidence="1 2" key="1">
    <citation type="submission" date="2019-02" db="EMBL/GenBank/DDBJ databases">
        <authorList>
            <person name="Feng G."/>
        </authorList>
    </citation>
    <scope>NUCLEOTIDE SEQUENCE [LARGE SCALE GENOMIC DNA]</scope>
    <source>
        <strain evidence="1 2">CCTCC AB 2011146</strain>
    </source>
</reference>
<name>A0A8G1ZG37_9SPHN</name>
<organism evidence="1 2">
    <name type="scientific">Sphingobium cupriresistens</name>
    <dbReference type="NCBI Taxonomy" id="1132417"/>
    <lineage>
        <taxon>Bacteria</taxon>
        <taxon>Pseudomonadati</taxon>
        <taxon>Pseudomonadota</taxon>
        <taxon>Alphaproteobacteria</taxon>
        <taxon>Sphingomonadales</taxon>
        <taxon>Sphingomonadaceae</taxon>
        <taxon>Sphingobium</taxon>
    </lineage>
</organism>
<evidence type="ECO:0000313" key="1">
    <source>
        <dbReference type="EMBL" id="RYM11034.1"/>
    </source>
</evidence>